<evidence type="ECO:0000259" key="14">
    <source>
        <dbReference type="SMART" id="SM00965"/>
    </source>
</evidence>
<keyword evidence="4" id="KW-0406">Ion transport</keyword>
<keyword evidence="10 15" id="KW-0675">Receptor</keyword>
<dbReference type="Gene3D" id="3.55.50.30">
    <property type="match status" value="1"/>
</dbReference>
<dbReference type="SUPFAM" id="SSF56935">
    <property type="entry name" value="Porins"/>
    <property type="match status" value="1"/>
</dbReference>
<evidence type="ECO:0000256" key="9">
    <source>
        <dbReference type="ARBA" id="ARBA00023136"/>
    </source>
</evidence>
<comment type="subcellular location">
    <subcellularLocation>
        <location evidence="1 12">Cell outer membrane</location>
        <topology evidence="1 12">Multi-pass membrane protein</topology>
    </subcellularLocation>
</comment>
<evidence type="ECO:0000256" key="7">
    <source>
        <dbReference type="ARBA" id="ARBA00023004"/>
    </source>
</evidence>
<evidence type="ECO:0000256" key="11">
    <source>
        <dbReference type="ARBA" id="ARBA00023237"/>
    </source>
</evidence>
<accession>A0A069D4U5</accession>
<evidence type="ECO:0000256" key="4">
    <source>
        <dbReference type="ARBA" id="ARBA00022496"/>
    </source>
</evidence>
<dbReference type="Pfam" id="PF07715">
    <property type="entry name" value="Plug"/>
    <property type="match status" value="1"/>
</dbReference>
<dbReference type="OrthoDB" id="9803050at2"/>
<protein>
    <submittedName>
        <fullName evidence="15">TonB-dependent receptor</fullName>
    </submittedName>
</protein>
<dbReference type="InterPro" id="IPR011662">
    <property type="entry name" value="Secretin/TonB_short_N"/>
</dbReference>
<keyword evidence="8 13" id="KW-0798">TonB box</keyword>
<keyword evidence="7" id="KW-0408">Iron</keyword>
<dbReference type="eggNOG" id="COG4771">
    <property type="taxonomic scope" value="Bacteria"/>
</dbReference>
<evidence type="ECO:0000256" key="10">
    <source>
        <dbReference type="ARBA" id="ARBA00023170"/>
    </source>
</evidence>
<evidence type="ECO:0000256" key="1">
    <source>
        <dbReference type="ARBA" id="ARBA00004571"/>
    </source>
</evidence>
<dbReference type="Gene3D" id="2.60.40.1120">
    <property type="entry name" value="Carboxypeptidase-like, regulatory domain"/>
    <property type="match status" value="1"/>
</dbReference>
<organism evidence="15 16">
    <name type="scientific">Bacteroides graminisolvens DSM 19988 = JCM 15093</name>
    <dbReference type="NCBI Taxonomy" id="1121097"/>
    <lineage>
        <taxon>Bacteria</taxon>
        <taxon>Pseudomonadati</taxon>
        <taxon>Bacteroidota</taxon>
        <taxon>Bacteroidia</taxon>
        <taxon>Bacteroidales</taxon>
        <taxon>Bacteroidaceae</taxon>
        <taxon>Bacteroides</taxon>
    </lineage>
</organism>
<dbReference type="Gene3D" id="2.170.130.10">
    <property type="entry name" value="TonB-dependent receptor, plug domain"/>
    <property type="match status" value="1"/>
</dbReference>
<evidence type="ECO:0000313" key="15">
    <source>
        <dbReference type="EMBL" id="GAK37321.1"/>
    </source>
</evidence>
<keyword evidence="6" id="KW-0732">Signal</keyword>
<dbReference type="SUPFAM" id="SSF49464">
    <property type="entry name" value="Carboxypeptidase regulatory domain-like"/>
    <property type="match status" value="1"/>
</dbReference>
<dbReference type="Proteomes" id="UP000027601">
    <property type="component" value="Unassembled WGS sequence"/>
</dbReference>
<evidence type="ECO:0000256" key="3">
    <source>
        <dbReference type="ARBA" id="ARBA00022452"/>
    </source>
</evidence>
<dbReference type="InterPro" id="IPR036942">
    <property type="entry name" value="Beta-barrel_TonB_sf"/>
</dbReference>
<dbReference type="GO" id="GO:0015344">
    <property type="term" value="F:siderophore uptake transmembrane transporter activity"/>
    <property type="evidence" value="ECO:0007669"/>
    <property type="project" value="TreeGrafter"/>
</dbReference>
<evidence type="ECO:0000256" key="8">
    <source>
        <dbReference type="ARBA" id="ARBA00023077"/>
    </source>
</evidence>
<dbReference type="SMART" id="SM00965">
    <property type="entry name" value="STN"/>
    <property type="match status" value="1"/>
</dbReference>
<dbReference type="PROSITE" id="PS52016">
    <property type="entry name" value="TONB_DEPENDENT_REC_3"/>
    <property type="match status" value="1"/>
</dbReference>
<keyword evidence="2 12" id="KW-0813">Transport</keyword>
<dbReference type="AlphaFoldDB" id="A0A069D4U5"/>
<feature type="domain" description="Secretin/TonB short N-terminal" evidence="14">
    <location>
        <begin position="67"/>
        <end position="119"/>
    </location>
</feature>
<dbReference type="Pfam" id="PF13715">
    <property type="entry name" value="CarbopepD_reg_2"/>
    <property type="match status" value="1"/>
</dbReference>
<dbReference type="Pfam" id="PF00593">
    <property type="entry name" value="TonB_dep_Rec_b-barrel"/>
    <property type="match status" value="1"/>
</dbReference>
<keyword evidence="4" id="KW-0410">Iron transport</keyword>
<dbReference type="GO" id="GO:0009279">
    <property type="term" value="C:cell outer membrane"/>
    <property type="evidence" value="ECO:0007669"/>
    <property type="project" value="UniProtKB-SubCell"/>
</dbReference>
<dbReference type="STRING" id="1121097.GCA_000428125_02733"/>
<keyword evidence="11 12" id="KW-0998">Cell outer membrane</keyword>
<dbReference type="InterPro" id="IPR000531">
    <property type="entry name" value="Beta-barrel_TonB"/>
</dbReference>
<dbReference type="InterPro" id="IPR037066">
    <property type="entry name" value="Plug_dom_sf"/>
</dbReference>
<evidence type="ECO:0000313" key="16">
    <source>
        <dbReference type="Proteomes" id="UP000027601"/>
    </source>
</evidence>
<gene>
    <name evidence="15" type="ORF">JCM15093_2565</name>
</gene>
<evidence type="ECO:0000256" key="5">
    <source>
        <dbReference type="ARBA" id="ARBA00022692"/>
    </source>
</evidence>
<dbReference type="PANTHER" id="PTHR30069:SF29">
    <property type="entry name" value="HEMOGLOBIN AND HEMOGLOBIN-HAPTOGLOBIN-BINDING PROTEIN 1-RELATED"/>
    <property type="match status" value="1"/>
</dbReference>
<dbReference type="GO" id="GO:0044718">
    <property type="term" value="P:siderophore transmembrane transport"/>
    <property type="evidence" value="ECO:0007669"/>
    <property type="project" value="TreeGrafter"/>
</dbReference>
<name>A0A069D4U5_9BACE</name>
<dbReference type="PANTHER" id="PTHR30069">
    <property type="entry name" value="TONB-DEPENDENT OUTER MEMBRANE RECEPTOR"/>
    <property type="match status" value="1"/>
</dbReference>
<dbReference type="InterPro" id="IPR039426">
    <property type="entry name" value="TonB-dep_rcpt-like"/>
</dbReference>
<keyword evidence="16" id="KW-1185">Reference proteome</keyword>
<comment type="caution">
    <text evidence="15">The sequence shown here is derived from an EMBL/GenBank/DDBJ whole genome shotgun (WGS) entry which is preliminary data.</text>
</comment>
<dbReference type="InterPro" id="IPR008969">
    <property type="entry name" value="CarboxyPept-like_regulatory"/>
</dbReference>
<sequence length="879" mass="99963">MRLTDLLENNGYYFRKMKFCKLKTFLLTILFGSISTGILAQTNKLSIHKKETPIIQVLNELEKKSNYVFFFSDDVKTELTRRVTISATEKPLKQILDEILNRTTLTYKINDRQVTINRRDEKMPAKQNRVAKNVRFKGSVKDAENSMPLMNVNIYIPELGIGTSTDENGLFSIVLPTGNYSCRMSYIGYGTHTEKINIRQETQQEFMLQSDTKLDEVVVLANKKDENVSRTNMGVEKLTMNEIKRMPALMGEVDVIKAIQLLPGVQATAEGGSGYSVRGGSADQNLIVLDNATVYNASHMFGFFSVFNNDVVDNVELYKGDLPMKYGGRLSSLLDVQLKDTYTDKLKGSGGIGLISSRLMLEGSMGERTNWMVGGRRSYADLFLKASSDESLNKSVIYFYDINAKISHRLSNKDKLSLNLYMGNDKFGAASVAEFSYGNRVGSLTWGHVFNESLISKISLNASNYHYMLQSKLDKASIKWEAGITDLMFRWDWNQTLNRNLKLTYGATSTLHHFNPGFITQPDYPDFRIPKNKALEHGVYLSAEHKFTDKFTIRYGLRWSFFQNLGSATVYSYDKNYEVADSTQYGSGKIYHTYHALEPRIGMVYKLSETSSVKANYARNTQFIQLANNSSAGSPLDLWFPAGPNIKPQTVDMLSAGYFRNFNENNIETSVEVYYKKMNHVIDFADHAQLLLNDKLDGEIRSGKGKAYGIEFMVKKNNGPLTGFINYTLSRSERTIPEINEGKTYLSPFDKTHSINISAAYQLSKKWSVSAAWIYATGNPTSYPTGRFEINGEYFPIYSGRNEYRKKDYHRLDLSVNYVPTHKPGKKWQGEWNFSLYNAYGHKNPWIITYDQNTASGIPNAEMTYLFSMVPSITYNFKF</sequence>
<keyword evidence="5 12" id="KW-0812">Transmembrane</keyword>
<evidence type="ECO:0000256" key="13">
    <source>
        <dbReference type="RuleBase" id="RU003357"/>
    </source>
</evidence>
<evidence type="ECO:0000256" key="2">
    <source>
        <dbReference type="ARBA" id="ARBA00022448"/>
    </source>
</evidence>
<keyword evidence="3 12" id="KW-1134">Transmembrane beta strand</keyword>
<comment type="similarity">
    <text evidence="12 13">Belongs to the TonB-dependent receptor family.</text>
</comment>
<proteinExistence type="inferred from homology"/>
<dbReference type="Gene3D" id="2.40.170.20">
    <property type="entry name" value="TonB-dependent receptor, beta-barrel domain"/>
    <property type="match status" value="1"/>
</dbReference>
<dbReference type="InterPro" id="IPR012910">
    <property type="entry name" value="Plug_dom"/>
</dbReference>
<evidence type="ECO:0000256" key="12">
    <source>
        <dbReference type="PROSITE-ProRule" id="PRU01360"/>
    </source>
</evidence>
<evidence type="ECO:0000256" key="6">
    <source>
        <dbReference type="ARBA" id="ARBA00022729"/>
    </source>
</evidence>
<reference evidence="15 16" key="1">
    <citation type="journal article" date="2015" name="Microbes Environ.">
        <title>Distribution and evolution of nitrogen fixation genes in the phylum bacteroidetes.</title>
        <authorList>
            <person name="Inoue J."/>
            <person name="Oshima K."/>
            <person name="Suda W."/>
            <person name="Sakamoto M."/>
            <person name="Iino T."/>
            <person name="Noda S."/>
            <person name="Hongoh Y."/>
            <person name="Hattori M."/>
            <person name="Ohkuma M."/>
        </authorList>
    </citation>
    <scope>NUCLEOTIDE SEQUENCE [LARGE SCALE GENOMIC DNA]</scope>
    <source>
        <strain evidence="15 16">JCM 15093</strain>
    </source>
</reference>
<keyword evidence="9 12" id="KW-0472">Membrane</keyword>
<dbReference type="EMBL" id="BAJS01000018">
    <property type="protein sequence ID" value="GAK37321.1"/>
    <property type="molecule type" value="Genomic_DNA"/>
</dbReference>
<dbReference type="RefSeq" id="WP_081698301.1">
    <property type="nucleotide sequence ID" value="NZ_ATZI01000016.1"/>
</dbReference>